<dbReference type="OrthoDB" id="419537at2759"/>
<evidence type="ECO:0000256" key="13">
    <source>
        <dbReference type="ARBA" id="ARBA00023152"/>
    </source>
</evidence>
<gene>
    <name evidence="23" type="ORF">BYL167_LOCUS14107</name>
    <name evidence="20" type="ORF">KQP761_LOCUS689</name>
    <name evidence="22" type="ORF">OVN521_LOCUS10243</name>
    <name evidence="21" type="ORF">UXM345_LOCUS7590</name>
</gene>
<dbReference type="Proteomes" id="UP000663866">
    <property type="component" value="Unassembled WGS sequence"/>
</dbReference>
<dbReference type="Pfam" id="PF03727">
    <property type="entry name" value="Hexokinase_2"/>
    <property type="match status" value="1"/>
</dbReference>
<dbReference type="Proteomes" id="UP000663842">
    <property type="component" value="Unassembled WGS sequence"/>
</dbReference>
<dbReference type="PRINTS" id="PR00475">
    <property type="entry name" value="HEXOKINASE"/>
</dbReference>
<keyword evidence="7 17" id="KW-0812">Transmembrane</keyword>
<keyword evidence="6" id="KW-0808">Transferase</keyword>
<evidence type="ECO:0000259" key="18">
    <source>
        <dbReference type="Pfam" id="PF00349"/>
    </source>
</evidence>
<dbReference type="InterPro" id="IPR004895">
    <property type="entry name" value="Prenylated_rab_accept_PRA1"/>
</dbReference>
<feature type="domain" description="Hexokinase N-terminal" evidence="18">
    <location>
        <begin position="231"/>
        <end position="430"/>
    </location>
</feature>
<dbReference type="PANTHER" id="PTHR19443">
    <property type="entry name" value="HEXOKINASE"/>
    <property type="match status" value="1"/>
</dbReference>
<reference evidence="20" key="1">
    <citation type="submission" date="2021-02" db="EMBL/GenBank/DDBJ databases">
        <authorList>
            <person name="Nowell W R."/>
        </authorList>
    </citation>
    <scope>NUCLEOTIDE SEQUENCE</scope>
</reference>
<comment type="subcellular location">
    <subcellularLocation>
        <location evidence="1">Membrane</location>
        <topology evidence="1">Multi-pass membrane protein</topology>
    </subcellularLocation>
</comment>
<evidence type="ECO:0000313" key="21">
    <source>
        <dbReference type="EMBL" id="CAF3846956.1"/>
    </source>
</evidence>
<accession>A0A814XLN2</accession>
<dbReference type="GO" id="GO:0006006">
    <property type="term" value="P:glucose metabolic process"/>
    <property type="evidence" value="ECO:0007669"/>
    <property type="project" value="TreeGrafter"/>
</dbReference>
<evidence type="ECO:0000256" key="11">
    <source>
        <dbReference type="ARBA" id="ARBA00022989"/>
    </source>
</evidence>
<comment type="catalytic activity">
    <reaction evidence="14">
        <text>a D-hexose + ATP = a D-hexose 6-phosphate + ADP + H(+)</text>
        <dbReference type="Rhea" id="RHEA:22740"/>
        <dbReference type="ChEBI" id="CHEBI:4194"/>
        <dbReference type="ChEBI" id="CHEBI:15378"/>
        <dbReference type="ChEBI" id="CHEBI:30616"/>
        <dbReference type="ChEBI" id="CHEBI:229467"/>
        <dbReference type="ChEBI" id="CHEBI:456216"/>
        <dbReference type="EC" id="2.7.1.1"/>
    </reaction>
    <physiologicalReaction direction="left-to-right" evidence="14">
        <dbReference type="Rhea" id="RHEA:22741"/>
    </physiologicalReaction>
</comment>
<sequence>MAEVSNENHFGNWSIPNLQKINVQELYTRQRQSLRSWFEFFNTSKFKTPLNIGTATRRLLANVEYFQTNYFIVIIILSIYCVITTPSLLFVLLAMGAGSYLVTIKNREKQLAFMGHQIPLPQQYAAVMALCIPLLIIVGAGSAIFWILGASVFVIALHAVFHQTPNQDAFGLQMQEMASSSDYIIEVRIDVLKALKIFGITATALTAVGLSAYYIHQRRQNSRRVILQDEVKHVLEPFELSDEQLRRVMANLNTQMTNGLKSNDSENNDLAMFPTFVNFRPNGQESGEYLVVDLGGSNFRVSHVTIEGRNRLRLKNKIFLIPHSLLLGEGEKLFDYIAECLQRFIDDNSLATHKPADYKFDLAFTFSFPCTQTSLSQATLVSWTKGFSCTGVVGNDVVLLLQNAIDRRQTLKVQVVALVNDTVGTLMACSSIYRDCRVGVILGTGTNACYFENLDNIPKCTGEWNQSTKQMVINTEWGALGKHGCLDFIRTKIDRELDESSLTPNEQVFEKMISALYLGEIVRLIIIDLVQSSILFPGRMQKAPSRACDYNIFLSLRGSFYAKHVADIECDTTEDLSVTASILTSIGIHDPTYDDCYIIREVCKTVSLRAAKLAAAVIAVVVNRVNMPSVTVGVDGTLFRHHVRFRKNLIRTMSRLVPRTHRLVLSEDGSSKGSALVAAVNRHTQETLTST</sequence>
<evidence type="ECO:0000256" key="2">
    <source>
        <dbReference type="ARBA" id="ARBA00004888"/>
    </source>
</evidence>
<feature type="domain" description="Hexokinase C-terminal" evidence="19">
    <location>
        <begin position="437"/>
        <end position="680"/>
    </location>
</feature>
<dbReference type="EMBL" id="CAJOBH010004964">
    <property type="protein sequence ID" value="CAF4008876.1"/>
    <property type="molecule type" value="Genomic_DNA"/>
</dbReference>
<evidence type="ECO:0000313" key="24">
    <source>
        <dbReference type="Proteomes" id="UP000663834"/>
    </source>
</evidence>
<dbReference type="FunFam" id="3.30.420.40:FF:000805">
    <property type="entry name" value="Hexokinase-2"/>
    <property type="match status" value="1"/>
</dbReference>
<dbReference type="GO" id="GO:0001678">
    <property type="term" value="P:intracellular glucose homeostasis"/>
    <property type="evidence" value="ECO:0007669"/>
    <property type="project" value="InterPro"/>
</dbReference>
<dbReference type="InterPro" id="IPR001312">
    <property type="entry name" value="Hexokinase"/>
</dbReference>
<evidence type="ECO:0000256" key="7">
    <source>
        <dbReference type="ARBA" id="ARBA00022692"/>
    </source>
</evidence>
<dbReference type="PROSITE" id="PS51748">
    <property type="entry name" value="HEXOKINASE_2"/>
    <property type="match status" value="1"/>
</dbReference>
<proteinExistence type="inferred from homology"/>
<dbReference type="Pfam" id="PF03208">
    <property type="entry name" value="PRA1"/>
    <property type="match status" value="1"/>
</dbReference>
<dbReference type="Gene3D" id="3.30.420.40">
    <property type="match status" value="1"/>
</dbReference>
<keyword evidence="11 17" id="KW-1133">Transmembrane helix</keyword>
<dbReference type="EMBL" id="CAJOBF010000634">
    <property type="protein sequence ID" value="CAF3846956.1"/>
    <property type="molecule type" value="Genomic_DNA"/>
</dbReference>
<dbReference type="Proteomes" id="UP000681967">
    <property type="component" value="Unassembled WGS sequence"/>
</dbReference>
<keyword evidence="10" id="KW-0067">ATP-binding</keyword>
<dbReference type="GO" id="GO:0006096">
    <property type="term" value="P:glycolytic process"/>
    <property type="evidence" value="ECO:0007669"/>
    <property type="project" value="UniProtKB-UniPathway"/>
</dbReference>
<evidence type="ECO:0000256" key="5">
    <source>
        <dbReference type="ARBA" id="ARBA00012324"/>
    </source>
</evidence>
<dbReference type="UniPathway" id="UPA00242"/>
<name>A0A814XLN2_9BILA</name>
<dbReference type="GO" id="GO:0005536">
    <property type="term" value="F:D-glucose binding"/>
    <property type="evidence" value="ECO:0007669"/>
    <property type="project" value="InterPro"/>
</dbReference>
<evidence type="ECO:0000256" key="17">
    <source>
        <dbReference type="SAM" id="Phobius"/>
    </source>
</evidence>
<keyword evidence="9" id="KW-0418">Kinase</keyword>
<evidence type="ECO:0000256" key="1">
    <source>
        <dbReference type="ARBA" id="ARBA00004141"/>
    </source>
</evidence>
<dbReference type="EMBL" id="CAJOBG010001297">
    <property type="protein sequence ID" value="CAF3914796.1"/>
    <property type="molecule type" value="Genomic_DNA"/>
</dbReference>
<dbReference type="GO" id="GO:0005524">
    <property type="term" value="F:ATP binding"/>
    <property type="evidence" value="ECO:0007669"/>
    <property type="project" value="UniProtKB-KW"/>
</dbReference>
<evidence type="ECO:0000313" key="20">
    <source>
        <dbReference type="EMBL" id="CAF1218567.1"/>
    </source>
</evidence>
<dbReference type="Pfam" id="PF00349">
    <property type="entry name" value="Hexokinase_1"/>
    <property type="match status" value="1"/>
</dbReference>
<dbReference type="SUPFAM" id="SSF53067">
    <property type="entry name" value="Actin-like ATPase domain"/>
    <property type="match status" value="2"/>
</dbReference>
<comment type="catalytic activity">
    <reaction evidence="15">
        <text>D-fructose + ATP = D-fructose 6-phosphate + ADP + H(+)</text>
        <dbReference type="Rhea" id="RHEA:16125"/>
        <dbReference type="ChEBI" id="CHEBI:15378"/>
        <dbReference type="ChEBI" id="CHEBI:30616"/>
        <dbReference type="ChEBI" id="CHEBI:37721"/>
        <dbReference type="ChEBI" id="CHEBI:61527"/>
        <dbReference type="ChEBI" id="CHEBI:456216"/>
        <dbReference type="EC" id="2.7.1.1"/>
    </reaction>
    <physiologicalReaction direction="left-to-right" evidence="15">
        <dbReference type="Rhea" id="RHEA:16126"/>
    </physiologicalReaction>
</comment>
<comment type="caution">
    <text evidence="20">The sequence shown here is derived from an EMBL/GenBank/DDBJ whole genome shotgun (WGS) entry which is preliminary data.</text>
</comment>
<dbReference type="InterPro" id="IPR043129">
    <property type="entry name" value="ATPase_NBD"/>
</dbReference>
<keyword evidence="8" id="KW-0547">Nucleotide-binding</keyword>
<comment type="pathway">
    <text evidence="2">Carbohydrate degradation; glycolysis; D-glyceraldehyde 3-phosphate and glycerone phosphate from D-glucose: step 1/4.</text>
</comment>
<dbReference type="EC" id="2.7.1.1" evidence="5"/>
<dbReference type="GO" id="GO:0008865">
    <property type="term" value="F:fructokinase activity"/>
    <property type="evidence" value="ECO:0007669"/>
    <property type="project" value="TreeGrafter"/>
</dbReference>
<dbReference type="InterPro" id="IPR022672">
    <property type="entry name" value="Hexokinase_N"/>
</dbReference>
<dbReference type="FunFam" id="3.40.367.20:FF:000020">
    <property type="entry name" value="Hexokinase-1"/>
    <property type="match status" value="1"/>
</dbReference>
<keyword evidence="13" id="KW-0324">Glycolysis</keyword>
<comment type="catalytic activity">
    <reaction evidence="16">
        <text>D-glucose + ATP = D-glucose 6-phosphate + ADP + H(+)</text>
        <dbReference type="Rhea" id="RHEA:17825"/>
        <dbReference type="ChEBI" id="CHEBI:4167"/>
        <dbReference type="ChEBI" id="CHEBI:15378"/>
        <dbReference type="ChEBI" id="CHEBI:30616"/>
        <dbReference type="ChEBI" id="CHEBI:61548"/>
        <dbReference type="ChEBI" id="CHEBI:456216"/>
        <dbReference type="EC" id="2.7.1.1"/>
    </reaction>
    <physiologicalReaction direction="left-to-right" evidence="16">
        <dbReference type="Rhea" id="RHEA:17826"/>
    </physiologicalReaction>
</comment>
<evidence type="ECO:0000256" key="3">
    <source>
        <dbReference type="ARBA" id="ARBA00005028"/>
    </source>
</evidence>
<evidence type="ECO:0000256" key="9">
    <source>
        <dbReference type="ARBA" id="ARBA00022777"/>
    </source>
</evidence>
<dbReference type="GO" id="GO:0005739">
    <property type="term" value="C:mitochondrion"/>
    <property type="evidence" value="ECO:0007669"/>
    <property type="project" value="TreeGrafter"/>
</dbReference>
<evidence type="ECO:0000313" key="22">
    <source>
        <dbReference type="EMBL" id="CAF3914796.1"/>
    </source>
</evidence>
<dbReference type="AlphaFoldDB" id="A0A814XLN2"/>
<dbReference type="Proteomes" id="UP000663834">
    <property type="component" value="Unassembled WGS sequence"/>
</dbReference>
<keyword evidence="25" id="KW-1185">Reference proteome</keyword>
<dbReference type="GO" id="GO:0005829">
    <property type="term" value="C:cytosol"/>
    <property type="evidence" value="ECO:0007669"/>
    <property type="project" value="TreeGrafter"/>
</dbReference>
<dbReference type="UniPathway" id="UPA00109">
    <property type="reaction ID" value="UER00180"/>
</dbReference>
<feature type="transmembrane region" description="Helical" evidence="17">
    <location>
        <begin position="70"/>
        <end position="103"/>
    </location>
</feature>
<dbReference type="GO" id="GO:0016020">
    <property type="term" value="C:membrane"/>
    <property type="evidence" value="ECO:0007669"/>
    <property type="project" value="UniProtKB-SubCell"/>
</dbReference>
<evidence type="ECO:0000256" key="14">
    <source>
        <dbReference type="ARBA" id="ARBA00044613"/>
    </source>
</evidence>
<dbReference type="InterPro" id="IPR022673">
    <property type="entry name" value="Hexokinase_C"/>
</dbReference>
<evidence type="ECO:0000256" key="6">
    <source>
        <dbReference type="ARBA" id="ARBA00022679"/>
    </source>
</evidence>
<evidence type="ECO:0000256" key="15">
    <source>
        <dbReference type="ARBA" id="ARBA00047905"/>
    </source>
</evidence>
<protein>
    <recommendedName>
        <fullName evidence="5">hexokinase</fullName>
        <ecNumber evidence="5">2.7.1.1</ecNumber>
    </recommendedName>
</protein>
<evidence type="ECO:0000313" key="25">
    <source>
        <dbReference type="Proteomes" id="UP000663866"/>
    </source>
</evidence>
<keyword evidence="12 17" id="KW-0472">Membrane</keyword>
<evidence type="ECO:0000256" key="12">
    <source>
        <dbReference type="ARBA" id="ARBA00023136"/>
    </source>
</evidence>
<evidence type="ECO:0000256" key="8">
    <source>
        <dbReference type="ARBA" id="ARBA00022741"/>
    </source>
</evidence>
<dbReference type="Gene3D" id="3.40.367.20">
    <property type="match status" value="1"/>
</dbReference>
<feature type="transmembrane region" description="Helical" evidence="17">
    <location>
        <begin position="124"/>
        <end position="157"/>
    </location>
</feature>
<organism evidence="20 24">
    <name type="scientific">Rotaria magnacalcarata</name>
    <dbReference type="NCBI Taxonomy" id="392030"/>
    <lineage>
        <taxon>Eukaryota</taxon>
        <taxon>Metazoa</taxon>
        <taxon>Spiralia</taxon>
        <taxon>Gnathifera</taxon>
        <taxon>Rotifera</taxon>
        <taxon>Eurotatoria</taxon>
        <taxon>Bdelloidea</taxon>
        <taxon>Philodinida</taxon>
        <taxon>Philodinidae</taxon>
        <taxon>Rotaria</taxon>
    </lineage>
</organism>
<evidence type="ECO:0000256" key="10">
    <source>
        <dbReference type="ARBA" id="ARBA00022840"/>
    </source>
</evidence>
<evidence type="ECO:0000256" key="16">
    <source>
        <dbReference type="ARBA" id="ARBA00048160"/>
    </source>
</evidence>
<evidence type="ECO:0000259" key="19">
    <source>
        <dbReference type="Pfam" id="PF03727"/>
    </source>
</evidence>
<dbReference type="EMBL" id="CAJNOW010000046">
    <property type="protein sequence ID" value="CAF1218567.1"/>
    <property type="molecule type" value="Genomic_DNA"/>
</dbReference>
<comment type="similarity">
    <text evidence="4">Belongs to the hexokinase family.</text>
</comment>
<comment type="pathway">
    <text evidence="3">Carbohydrate metabolism; hexose metabolism.</text>
</comment>
<dbReference type="GO" id="GO:0004340">
    <property type="term" value="F:glucokinase activity"/>
    <property type="evidence" value="ECO:0007669"/>
    <property type="project" value="TreeGrafter"/>
</dbReference>
<evidence type="ECO:0000256" key="4">
    <source>
        <dbReference type="ARBA" id="ARBA00009225"/>
    </source>
</evidence>
<evidence type="ECO:0000313" key="23">
    <source>
        <dbReference type="EMBL" id="CAF4008876.1"/>
    </source>
</evidence>
<dbReference type="PANTHER" id="PTHR19443:SF16">
    <property type="entry name" value="HEXOKINASE TYPE 1-RELATED"/>
    <property type="match status" value="1"/>
</dbReference>
<feature type="transmembrane region" description="Helical" evidence="17">
    <location>
        <begin position="197"/>
        <end position="215"/>
    </location>
</feature>